<dbReference type="Gene3D" id="3.40.30.10">
    <property type="entry name" value="Glutaredoxin"/>
    <property type="match status" value="1"/>
</dbReference>
<dbReference type="CDD" id="cd02947">
    <property type="entry name" value="TRX_family"/>
    <property type="match status" value="1"/>
</dbReference>
<sequence length="109" mass="12674">MIETSIVELNKRLQQNWTGWVYVSSPFCGTCQVAEQMLHVVESLQEFTQPILKLNLQLAPEFAMSNRIESVPAMIYYKDGRNRRLSYQFKSVIDLQHHLKEVTTNVNSI</sequence>
<dbReference type="Proteomes" id="UP001341820">
    <property type="component" value="Unassembled WGS sequence"/>
</dbReference>
<dbReference type="Pfam" id="PF00085">
    <property type="entry name" value="Thioredoxin"/>
    <property type="match status" value="1"/>
</dbReference>
<gene>
    <name evidence="2" type="ORF">P5F74_02630</name>
</gene>
<feature type="domain" description="Thioredoxin" evidence="1">
    <location>
        <begin position="12"/>
        <end position="84"/>
    </location>
</feature>
<dbReference type="InterPro" id="IPR036249">
    <property type="entry name" value="Thioredoxin-like_sf"/>
</dbReference>
<reference evidence="2 3" key="1">
    <citation type="submission" date="2023-03" db="EMBL/GenBank/DDBJ databases">
        <title>Bacillus Genome Sequencing.</title>
        <authorList>
            <person name="Dunlap C."/>
        </authorList>
    </citation>
    <scope>NUCLEOTIDE SEQUENCE [LARGE SCALE GENOMIC DNA]</scope>
    <source>
        <strain evidence="2 3">B-4107</strain>
    </source>
</reference>
<dbReference type="InterPro" id="IPR013766">
    <property type="entry name" value="Thioredoxin_domain"/>
</dbReference>
<dbReference type="EMBL" id="JAROAS010000006">
    <property type="protein sequence ID" value="MED4127020.1"/>
    <property type="molecule type" value="Genomic_DNA"/>
</dbReference>
<protein>
    <submittedName>
        <fullName evidence="2">Thioredoxin family protein</fullName>
    </submittedName>
</protein>
<organism evidence="2 3">
    <name type="scientific">Shouchella miscanthi</name>
    <dbReference type="NCBI Taxonomy" id="2598861"/>
    <lineage>
        <taxon>Bacteria</taxon>
        <taxon>Bacillati</taxon>
        <taxon>Bacillota</taxon>
        <taxon>Bacilli</taxon>
        <taxon>Bacillales</taxon>
        <taxon>Bacillaceae</taxon>
        <taxon>Shouchella</taxon>
    </lineage>
</organism>
<accession>A0ABU6NIE7</accession>
<dbReference type="SUPFAM" id="SSF52833">
    <property type="entry name" value="Thioredoxin-like"/>
    <property type="match status" value="1"/>
</dbReference>
<dbReference type="RefSeq" id="WP_035397931.1">
    <property type="nucleotide sequence ID" value="NZ_CP042163.1"/>
</dbReference>
<evidence type="ECO:0000313" key="3">
    <source>
        <dbReference type="Proteomes" id="UP001341820"/>
    </source>
</evidence>
<evidence type="ECO:0000313" key="2">
    <source>
        <dbReference type="EMBL" id="MED4127020.1"/>
    </source>
</evidence>
<name>A0ABU6NIE7_9BACI</name>
<keyword evidence="3" id="KW-1185">Reference proteome</keyword>
<comment type="caution">
    <text evidence="2">The sequence shown here is derived from an EMBL/GenBank/DDBJ whole genome shotgun (WGS) entry which is preliminary data.</text>
</comment>
<proteinExistence type="predicted"/>
<evidence type="ECO:0000259" key="1">
    <source>
        <dbReference type="Pfam" id="PF00085"/>
    </source>
</evidence>